<dbReference type="Gene3D" id="3.50.50.60">
    <property type="entry name" value="FAD/NAD(P)-binding domain"/>
    <property type="match status" value="1"/>
</dbReference>
<keyword evidence="2" id="KW-1185">Reference proteome</keyword>
<dbReference type="EMBL" id="CP019454">
    <property type="protein sequence ID" value="AUW94909.1"/>
    <property type="molecule type" value="Genomic_DNA"/>
</dbReference>
<organism evidence="1 2">
    <name type="scientific">Sulfobacillus thermotolerans</name>
    <dbReference type="NCBI Taxonomy" id="338644"/>
    <lineage>
        <taxon>Bacteria</taxon>
        <taxon>Bacillati</taxon>
        <taxon>Bacillota</taxon>
        <taxon>Clostridia</taxon>
        <taxon>Eubacteriales</taxon>
        <taxon>Clostridiales Family XVII. Incertae Sedis</taxon>
        <taxon>Sulfobacillus</taxon>
    </lineage>
</organism>
<name>A0ABM6RU94_9FIRM</name>
<sequence length="505" mass="55685">MVKRSVGIIGGGLAGLTAAAFLTQEGWSVDVFERADAPGGCASDYLLGGCRFPTGATIAFGLEEHGALQKLLTALDINVTAHVLHHPLDIVLADRAVGIYTETSVQTQEWQQKFPSIAPQISRLFHQSQLIADSLYALAKVQWSWPLSSWHDVWIAASTLWQYPRSWWGLARYFTQPWRSLLSTYHLYPPKTPDQQAFMQMLDALLIDSIQTTSENASALMASLALDMYRRGSYTITGGLRTLADALVQRIERSGGRLHYRSIVKMCRWNESLKQWSISTGPHEPNECSDVINATGRPLPGPSAHVTHTPWSPMTPSTGAFRVDGVIARRHLPMPLASHLPRSFQIVLPDITGRPSYLHGAVYLTFHHNLCSNAQDILWTATAHTAVQYWHPRLPRSVYHARKEQAAAQVMAACDRVLPHLAALSSAVYVATPVTYYRFLHKHSVGGIPLTAQQLLHIAGSRTAHPHLYQAGDTVFPGPGTLSAVLSGFLAAQNVVGHRIRLRSS</sequence>
<dbReference type="InterPro" id="IPR045892">
    <property type="entry name" value="CrtISO-like"/>
</dbReference>
<dbReference type="Pfam" id="PF13450">
    <property type="entry name" value="NAD_binding_8"/>
    <property type="match status" value="1"/>
</dbReference>
<reference evidence="1 2" key="1">
    <citation type="journal article" date="2019" name="Sci. Rep.">
        <title>Sulfobacillus thermotolerans: new insights into resistance and metabolic capacities of acidophilic chemolithotrophs.</title>
        <authorList>
            <person name="Panyushkina A.E."/>
            <person name="Babenko V.V."/>
            <person name="Nikitina A.S."/>
            <person name="Selezneva O.V."/>
            <person name="Tsaplina I.A."/>
            <person name="Letarova M.A."/>
            <person name="Kostryukova E.S."/>
            <person name="Letarov A.V."/>
        </authorList>
    </citation>
    <scope>NUCLEOTIDE SEQUENCE [LARGE SCALE GENOMIC DNA]</scope>
    <source>
        <strain evidence="1 2">Kr1</strain>
    </source>
</reference>
<dbReference type="PANTHER" id="PTHR46313:SF3">
    <property type="entry name" value="PROLYCOPENE ISOMERASE, CHLOROPLASTIC"/>
    <property type="match status" value="1"/>
</dbReference>
<dbReference type="Proteomes" id="UP000325292">
    <property type="component" value="Chromosome"/>
</dbReference>
<accession>A0ABM6RU94</accession>
<evidence type="ECO:0008006" key="3">
    <source>
        <dbReference type="Google" id="ProtNLM"/>
    </source>
</evidence>
<gene>
    <name evidence="1" type="ORF">BXT84_13900</name>
</gene>
<dbReference type="SUPFAM" id="SSF51905">
    <property type="entry name" value="FAD/NAD(P)-binding domain"/>
    <property type="match status" value="1"/>
</dbReference>
<proteinExistence type="predicted"/>
<protein>
    <recommendedName>
        <fullName evidence="3">Amine oxidase domain-containing protein</fullName>
    </recommendedName>
</protein>
<evidence type="ECO:0000313" key="1">
    <source>
        <dbReference type="EMBL" id="AUW94909.1"/>
    </source>
</evidence>
<dbReference type="InterPro" id="IPR036188">
    <property type="entry name" value="FAD/NAD-bd_sf"/>
</dbReference>
<evidence type="ECO:0000313" key="2">
    <source>
        <dbReference type="Proteomes" id="UP000325292"/>
    </source>
</evidence>
<dbReference type="PANTHER" id="PTHR46313">
    <property type="match status" value="1"/>
</dbReference>
<dbReference type="PRINTS" id="PR00419">
    <property type="entry name" value="ADXRDTASE"/>
</dbReference>